<organism evidence="2 3">
    <name type="scientific">Polytolypa hystricis (strain UAMH7299)</name>
    <dbReference type="NCBI Taxonomy" id="1447883"/>
    <lineage>
        <taxon>Eukaryota</taxon>
        <taxon>Fungi</taxon>
        <taxon>Dikarya</taxon>
        <taxon>Ascomycota</taxon>
        <taxon>Pezizomycotina</taxon>
        <taxon>Eurotiomycetes</taxon>
        <taxon>Eurotiomycetidae</taxon>
        <taxon>Onygenales</taxon>
        <taxon>Onygenales incertae sedis</taxon>
        <taxon>Polytolypa</taxon>
    </lineage>
</organism>
<dbReference type="InterPro" id="IPR000008">
    <property type="entry name" value="C2_dom"/>
</dbReference>
<dbReference type="PANTHER" id="PTHR47800:SF5">
    <property type="entry name" value="FER-1-LIKE PROTEIN 6"/>
    <property type="match status" value="1"/>
</dbReference>
<feature type="domain" description="C2" evidence="1">
    <location>
        <begin position="46"/>
        <end position="179"/>
    </location>
</feature>
<dbReference type="PROSITE" id="PS50004">
    <property type="entry name" value="C2"/>
    <property type="match status" value="1"/>
</dbReference>
<dbReference type="InterPro" id="IPR035892">
    <property type="entry name" value="C2_domain_sf"/>
</dbReference>
<evidence type="ECO:0000313" key="2">
    <source>
        <dbReference type="EMBL" id="PGG96275.1"/>
    </source>
</evidence>
<dbReference type="STRING" id="1447883.A0A2B7WHN5"/>
<dbReference type="GO" id="GO:0010628">
    <property type="term" value="P:positive regulation of gene expression"/>
    <property type="evidence" value="ECO:0007669"/>
    <property type="project" value="TreeGrafter"/>
</dbReference>
<dbReference type="SMART" id="SM00239">
    <property type="entry name" value="C2"/>
    <property type="match status" value="1"/>
</dbReference>
<proteinExistence type="predicted"/>
<reference evidence="2 3" key="1">
    <citation type="submission" date="2017-10" db="EMBL/GenBank/DDBJ databases">
        <title>Comparative genomics in systemic dimorphic fungi from Ajellomycetaceae.</title>
        <authorList>
            <person name="Munoz J.F."/>
            <person name="Mcewen J.G."/>
            <person name="Clay O.K."/>
            <person name="Cuomo C.A."/>
        </authorList>
    </citation>
    <scope>NUCLEOTIDE SEQUENCE [LARGE SCALE GENOMIC DNA]</scope>
    <source>
        <strain evidence="2 3">UAMH7299</strain>
    </source>
</reference>
<dbReference type="Pfam" id="PF00168">
    <property type="entry name" value="C2"/>
    <property type="match status" value="1"/>
</dbReference>
<dbReference type="Proteomes" id="UP000224634">
    <property type="component" value="Unassembled WGS sequence"/>
</dbReference>
<evidence type="ECO:0000313" key="3">
    <source>
        <dbReference type="Proteomes" id="UP000224634"/>
    </source>
</evidence>
<keyword evidence="3" id="KW-1185">Reference proteome</keyword>
<comment type="caution">
    <text evidence="2">The sequence shown here is derived from an EMBL/GenBank/DDBJ whole genome shotgun (WGS) entry which is preliminary data.</text>
</comment>
<evidence type="ECO:0000259" key="1">
    <source>
        <dbReference type="PROSITE" id="PS50004"/>
    </source>
</evidence>
<name>A0A2B7WHN5_POLH7</name>
<dbReference type="OrthoDB" id="73919at2759"/>
<dbReference type="Gene3D" id="2.60.40.150">
    <property type="entry name" value="C2 domain"/>
    <property type="match status" value="1"/>
</dbReference>
<protein>
    <recommendedName>
        <fullName evidence="1">C2 domain-containing protein</fullName>
    </recommendedName>
</protein>
<dbReference type="AlphaFoldDB" id="A0A2B7WHN5"/>
<dbReference type="EMBL" id="PDNA01000369">
    <property type="protein sequence ID" value="PGG96275.1"/>
    <property type="molecule type" value="Genomic_DNA"/>
</dbReference>
<accession>A0A2B7WHN5</accession>
<dbReference type="SUPFAM" id="SSF49562">
    <property type="entry name" value="C2 domain (Calcium/lipid-binding domain, CaLB)"/>
    <property type="match status" value="1"/>
</dbReference>
<gene>
    <name evidence="2" type="ORF">AJ80_09851</name>
</gene>
<sequence length="521" mass="58136">METGNTQATQHYHKHPSEFLGQLVGEPENIQNNLPAGAPAVHKLLPSTKLPGGFDATPIPHAAPGFTLKFIVHRAANLPIGDLSSLSSDPFVALYLKVDLPRRHKQDPDVVFRTPTIRKSVNPVWDCEWVVANVPASGFQLKCRIYDEDPINHDDRLGNVRVDVEHLHDAWVGIKNQPFKIRRRMASKRSYLLTALTASANTTPLLFISIECLGKTLGTEGGQMYTVGPNMWTQHFSPLIGMLAGTRDSEQGRDGSSVVTRYNFQAIQIQLKGPVPPSLYHRYVEFKPFVAGMFTSRSLRGRILNRALHHQHARIYNFSRSTVYGMEPSPSALLTKQFLEFVHHGQGGKVFTYVLTLDGQLRFTETGKEFRIDMLSKHTMHSDVSIYIAYSGEFFIRKLRHGTRDSSSLEPGYTHDPPEGPSIAKDASLVLNDLSTFELVIDNDSGTYRPSAECLPQLQEFLSMNLPGLRVTTLDCQRDAELLSRLKSEQRDRKVQTARQLAYIQETGSASSISNSGVDGS</sequence>
<dbReference type="PANTHER" id="PTHR47800">
    <property type="entry name" value="C2 DOMAIN-CONTAINING PROTEIN"/>
    <property type="match status" value="1"/>
</dbReference>